<accession>A0AAW6T194</accession>
<protein>
    <recommendedName>
        <fullName evidence="3">XRE family transcriptional regulator</fullName>
    </recommendedName>
</protein>
<keyword evidence="2" id="KW-1185">Reference proteome</keyword>
<evidence type="ECO:0000313" key="2">
    <source>
        <dbReference type="Proteomes" id="UP001321506"/>
    </source>
</evidence>
<reference evidence="1 2" key="1">
    <citation type="submission" date="2023-04" db="EMBL/GenBank/DDBJ databases">
        <title>Klugiella caeni sp. nov. isolated from the sludge of biochemical tank.</title>
        <authorList>
            <person name="Geng K."/>
        </authorList>
    </citation>
    <scope>NUCLEOTIDE SEQUENCE [LARGE SCALE GENOMIC DNA]</scope>
    <source>
        <strain evidence="1 2">YN-L-19</strain>
    </source>
</reference>
<evidence type="ECO:0000313" key="1">
    <source>
        <dbReference type="EMBL" id="MDI2097567.1"/>
    </source>
</evidence>
<dbReference type="RefSeq" id="WP_281487357.1">
    <property type="nucleotide sequence ID" value="NZ_JASATX010000001.1"/>
</dbReference>
<sequence>MRADYRNANFLTIVRIAAALEIDPGELVRGIGVDSLPERRHQLTASELLRERERRAEH</sequence>
<dbReference type="EMBL" id="JASATX010000001">
    <property type="protein sequence ID" value="MDI2097567.1"/>
    <property type="molecule type" value="Genomic_DNA"/>
</dbReference>
<gene>
    <name evidence="1" type="ORF">QF206_01110</name>
</gene>
<dbReference type="AlphaFoldDB" id="A0AAW6T194"/>
<dbReference type="Proteomes" id="UP001321506">
    <property type="component" value="Unassembled WGS sequence"/>
</dbReference>
<proteinExistence type="predicted"/>
<evidence type="ECO:0008006" key="3">
    <source>
        <dbReference type="Google" id="ProtNLM"/>
    </source>
</evidence>
<comment type="caution">
    <text evidence="1">The sequence shown here is derived from an EMBL/GenBank/DDBJ whole genome shotgun (WGS) entry which is preliminary data.</text>
</comment>
<name>A0AAW6T194_9MICO</name>
<organism evidence="1 2">
    <name type="scientific">Ruicaihuangia caeni</name>
    <dbReference type="NCBI Taxonomy" id="3042517"/>
    <lineage>
        <taxon>Bacteria</taxon>
        <taxon>Bacillati</taxon>
        <taxon>Actinomycetota</taxon>
        <taxon>Actinomycetes</taxon>
        <taxon>Micrococcales</taxon>
        <taxon>Microbacteriaceae</taxon>
        <taxon>Ruicaihuangia</taxon>
    </lineage>
</organism>